<dbReference type="AlphaFoldDB" id="A0A1H0HZ81"/>
<evidence type="ECO:0000313" key="3">
    <source>
        <dbReference type="Proteomes" id="UP000181686"/>
    </source>
</evidence>
<protein>
    <submittedName>
        <fullName evidence="1">Uncharacterized protein</fullName>
    </submittedName>
</protein>
<evidence type="ECO:0000313" key="2">
    <source>
        <dbReference type="EMBL" id="SDO24454.1"/>
    </source>
</evidence>
<proteinExistence type="predicted"/>
<organism evidence="1 3">
    <name type="scientific">Pseudomonas extremorientalis</name>
    <dbReference type="NCBI Taxonomy" id="169669"/>
    <lineage>
        <taxon>Bacteria</taxon>
        <taxon>Pseudomonadati</taxon>
        <taxon>Pseudomonadota</taxon>
        <taxon>Gammaproteobacteria</taxon>
        <taxon>Pseudomonadales</taxon>
        <taxon>Pseudomonadaceae</taxon>
        <taxon>Pseudomonas</taxon>
    </lineage>
</organism>
<dbReference type="Proteomes" id="UP000182654">
    <property type="component" value="Chromosome I"/>
</dbReference>
<reference evidence="2 4" key="2">
    <citation type="submission" date="2016-10" db="EMBL/GenBank/DDBJ databases">
        <authorList>
            <person name="Varghese N."/>
            <person name="Submissions S."/>
        </authorList>
    </citation>
    <scope>NUCLEOTIDE SEQUENCE [LARGE SCALE GENOMIC DNA]</scope>
    <source>
        <strain evidence="2 4">BS2774</strain>
    </source>
</reference>
<gene>
    <name evidence="1" type="ORF">BFN10_13345</name>
    <name evidence="2" type="ORF">SAMN04490184_0052</name>
</gene>
<name>A0A1H0HZ81_9PSED</name>
<sequence>MQRSPYSAMSSQTRSSCQDEAQYYRLNSFEGYPDSVLYQVVPAGRNFFHVREVLSGRIKGFRSDHVKACELAKKLEAVLHAQHGAIVSSAR</sequence>
<reference evidence="1 3" key="1">
    <citation type="submission" date="2016-08" db="EMBL/GenBank/DDBJ databases">
        <title>Draft genome sequence of the type strain of Pseudomonas extremorientalis LMG 19695T isolated from drinking water reservoir.</title>
        <authorList>
            <person name="Tambong J.T."/>
        </authorList>
    </citation>
    <scope>NUCLEOTIDE SEQUENCE [LARGE SCALE GENOMIC DNA]</scope>
    <source>
        <strain evidence="1 3">LMG 19695</strain>
    </source>
</reference>
<dbReference type="EMBL" id="MDGK01000034">
    <property type="protein sequence ID" value="OIN08922.1"/>
    <property type="molecule type" value="Genomic_DNA"/>
</dbReference>
<keyword evidence="4" id="KW-1185">Reference proteome</keyword>
<dbReference type="Proteomes" id="UP000181686">
    <property type="component" value="Unassembled WGS sequence"/>
</dbReference>
<dbReference type="EMBL" id="LT629708">
    <property type="protein sequence ID" value="SDO24454.1"/>
    <property type="molecule type" value="Genomic_DNA"/>
</dbReference>
<accession>A0A1H0HZ81</accession>
<evidence type="ECO:0000313" key="1">
    <source>
        <dbReference type="EMBL" id="OIN08922.1"/>
    </source>
</evidence>
<evidence type="ECO:0000313" key="4">
    <source>
        <dbReference type="Proteomes" id="UP000182654"/>
    </source>
</evidence>